<dbReference type="EMBL" id="CP001785">
    <property type="protein sequence ID" value="ACX51842.1"/>
    <property type="molecule type" value="Genomic_DNA"/>
</dbReference>
<dbReference type="AlphaFoldDB" id="C9RC65"/>
<dbReference type="HOGENOM" id="CLU_1640256_0_0_9"/>
<gene>
    <name evidence="1" type="ordered locus">Adeg_0695</name>
</gene>
<reference evidence="1 2" key="1">
    <citation type="submission" date="2009-10" db="EMBL/GenBank/DDBJ databases">
        <title>Complete sequence of chromosome of Ammonifex degensii KC4.</title>
        <authorList>
            <consortium name="US DOE Joint Genome Institute"/>
            <person name="Kerfeld C."/>
            <person name="Goodner B."/>
            <person name="Huber H."/>
            <person name="Stetter K."/>
            <person name="Lucas S."/>
            <person name="Copeland A."/>
            <person name="Lapidus A."/>
            <person name="Glavina del Rio T."/>
            <person name="Dalin E."/>
            <person name="Tice H."/>
            <person name="Bruce D."/>
            <person name="Goodwin L."/>
            <person name="Pitluck S."/>
            <person name="Saunders E."/>
            <person name="Brettin T."/>
            <person name="Detter J.C."/>
            <person name="Han C."/>
            <person name="Larimer F."/>
            <person name="Land M."/>
            <person name="Hauser L."/>
            <person name="Kyrpides N."/>
            <person name="Ovchinnikova G."/>
            <person name="Richardson P."/>
        </authorList>
    </citation>
    <scope>NUCLEOTIDE SEQUENCE [LARGE SCALE GENOMIC DNA]</scope>
    <source>
        <strain evidence="2">DSM 10501 / KC4</strain>
    </source>
</reference>
<sequence>MTWDTAINRVLFYTRYTSIVEEALNLLTDSLKDYARNTGLTLLELPADAGVLEELDQGEPFPDDPAFYEWSRGVRGRYVLFFGPEVFRDWELALKLRGAWVRARKREWPAFGLCVLPVDEEAAHTFWAWAGSRVLLLPAGSQKQCIDYIFCQANPLITNLP</sequence>
<dbReference type="RefSeq" id="WP_015738720.1">
    <property type="nucleotide sequence ID" value="NC_013385.1"/>
</dbReference>
<dbReference type="KEGG" id="adg:Adeg_0695"/>
<dbReference type="STRING" id="429009.Adeg_0695"/>
<name>C9RC65_AMMDK</name>
<evidence type="ECO:0000313" key="2">
    <source>
        <dbReference type="Proteomes" id="UP000002620"/>
    </source>
</evidence>
<keyword evidence="2" id="KW-1185">Reference proteome</keyword>
<organism evidence="1 2">
    <name type="scientific">Ammonifex degensii (strain DSM 10501 / KC4)</name>
    <dbReference type="NCBI Taxonomy" id="429009"/>
    <lineage>
        <taxon>Bacteria</taxon>
        <taxon>Bacillati</taxon>
        <taxon>Bacillota</taxon>
        <taxon>Clostridia</taxon>
        <taxon>Thermoanaerobacterales</taxon>
        <taxon>Thermoanaerobacteraceae</taxon>
        <taxon>Ammonifex</taxon>
    </lineage>
</organism>
<dbReference type="Proteomes" id="UP000002620">
    <property type="component" value="Chromosome"/>
</dbReference>
<accession>C9RC65</accession>
<proteinExistence type="predicted"/>
<evidence type="ECO:0000313" key="1">
    <source>
        <dbReference type="EMBL" id="ACX51842.1"/>
    </source>
</evidence>
<protein>
    <submittedName>
        <fullName evidence="1">Uncharacterized protein</fullName>
    </submittedName>
</protein>